<protein>
    <submittedName>
        <fullName evidence="4">DUF4440 domain-containing protein</fullName>
    </submittedName>
</protein>
<evidence type="ECO:0000313" key="4">
    <source>
        <dbReference type="WBParaSite" id="Gr19_v10_g9179.t1"/>
    </source>
</evidence>
<dbReference type="PANTHER" id="PTHR31664:SF8">
    <property type="entry name" value="DUF4440 DOMAIN-CONTAINING PROTEIN"/>
    <property type="match status" value="1"/>
</dbReference>
<reference evidence="4" key="1">
    <citation type="submission" date="2022-11" db="UniProtKB">
        <authorList>
            <consortium name="WormBaseParasite"/>
        </authorList>
    </citation>
    <scope>IDENTIFICATION</scope>
</reference>
<organism evidence="3 4">
    <name type="scientific">Globodera rostochiensis</name>
    <name type="common">Golden nematode worm</name>
    <name type="synonym">Heterodera rostochiensis</name>
    <dbReference type="NCBI Taxonomy" id="31243"/>
    <lineage>
        <taxon>Eukaryota</taxon>
        <taxon>Metazoa</taxon>
        <taxon>Ecdysozoa</taxon>
        <taxon>Nematoda</taxon>
        <taxon>Chromadorea</taxon>
        <taxon>Rhabditida</taxon>
        <taxon>Tylenchina</taxon>
        <taxon>Tylenchomorpha</taxon>
        <taxon>Tylenchoidea</taxon>
        <taxon>Heteroderidae</taxon>
        <taxon>Heteroderinae</taxon>
        <taxon>Globodera</taxon>
    </lineage>
</organism>
<feature type="compositionally biased region" description="Polar residues" evidence="1">
    <location>
        <begin position="80"/>
        <end position="90"/>
    </location>
</feature>
<dbReference type="AlphaFoldDB" id="A0A914IDD0"/>
<dbReference type="Pfam" id="PF14534">
    <property type="entry name" value="DUF4440"/>
    <property type="match status" value="1"/>
</dbReference>
<proteinExistence type="predicted"/>
<evidence type="ECO:0000313" key="3">
    <source>
        <dbReference type="Proteomes" id="UP000887572"/>
    </source>
</evidence>
<evidence type="ECO:0000259" key="2">
    <source>
        <dbReference type="Pfam" id="PF14534"/>
    </source>
</evidence>
<dbReference type="PANTHER" id="PTHR31664">
    <property type="entry name" value="PROTEIN CBG16427"/>
    <property type="match status" value="1"/>
</dbReference>
<dbReference type="CDD" id="cd00531">
    <property type="entry name" value="NTF2_like"/>
    <property type="match status" value="1"/>
</dbReference>
<dbReference type="InterPro" id="IPR032710">
    <property type="entry name" value="NTF2-like_dom_sf"/>
</dbReference>
<feature type="compositionally biased region" description="Polar residues" evidence="1">
    <location>
        <begin position="100"/>
        <end position="109"/>
    </location>
</feature>
<dbReference type="InterPro" id="IPR027843">
    <property type="entry name" value="DUF4440"/>
</dbReference>
<feature type="domain" description="DUF4440" evidence="2">
    <location>
        <begin position="289"/>
        <end position="391"/>
    </location>
</feature>
<feature type="region of interest" description="Disordered" evidence="1">
    <location>
        <begin position="80"/>
        <end position="117"/>
    </location>
</feature>
<accession>A0A914IDD0</accession>
<keyword evidence="3" id="KW-1185">Reference proteome</keyword>
<dbReference type="Proteomes" id="UP000887572">
    <property type="component" value="Unplaced"/>
</dbReference>
<sequence>MDKSEAVQLEELPLPTFDELFVDEWWDKDEAENLKTPPTIFGKNVHHQIDRQNTQLGQIEPNSTDQNLPLTEFDHFRQFESNSTNQNPPLTESDHFGQIEPNSTDQNLPLTEFDHSENTKNGEELIAEDERKQKFDQMKAELKRAGFKNSQNELDKTVAKELGLSDRTIYKWKRELGQTTPQHNHKELMIRYYEIKGNKIHDKDIAKSLNISRFTLYRVKDTFKSFKFHNIFKQYSSKKIKTPTIQKSCQKHKQNIIFALHSYRRTLQRQSQSGGRPIIRMSLFQEIKGRQEEFMRAFNAANAKGAAEIYDPDGYFMPNGHSPVKGRSGIEKFFQKDMADGVTSAQIITEEVNGSGDWAFERGSYHLECARGTESGAYLQVWKKINGAWLIHNDCFNVIQSARQS</sequence>
<name>A0A914IDD0_GLORO</name>
<dbReference type="SUPFAM" id="SSF54427">
    <property type="entry name" value="NTF2-like"/>
    <property type="match status" value="1"/>
</dbReference>
<dbReference type="Gene3D" id="3.10.450.50">
    <property type="match status" value="1"/>
</dbReference>
<evidence type="ECO:0000256" key="1">
    <source>
        <dbReference type="SAM" id="MobiDB-lite"/>
    </source>
</evidence>
<dbReference type="WBParaSite" id="Gr19_v10_g9179.t1">
    <property type="protein sequence ID" value="Gr19_v10_g9179.t1"/>
    <property type="gene ID" value="Gr19_v10_g9179"/>
</dbReference>